<keyword evidence="2" id="KW-1185">Reference proteome</keyword>
<organism evidence="1 2">
    <name type="scientific">Sphingomonas caseinilyticus</name>
    <dbReference type="NCBI Taxonomy" id="2908205"/>
    <lineage>
        <taxon>Bacteria</taxon>
        <taxon>Pseudomonadati</taxon>
        <taxon>Pseudomonadota</taxon>
        <taxon>Alphaproteobacteria</taxon>
        <taxon>Sphingomonadales</taxon>
        <taxon>Sphingomonadaceae</taxon>
        <taxon>Sphingomonas</taxon>
    </lineage>
</organism>
<comment type="caution">
    <text evidence="1">The sequence shown here is derived from an EMBL/GenBank/DDBJ whole genome shotgun (WGS) entry which is preliminary data.</text>
</comment>
<accession>A0ABT0RQK5</accession>
<dbReference type="Proteomes" id="UP001203410">
    <property type="component" value="Unassembled WGS sequence"/>
</dbReference>
<dbReference type="InterPro" id="IPR036514">
    <property type="entry name" value="SGNH_hydro_sf"/>
</dbReference>
<evidence type="ECO:0000313" key="2">
    <source>
        <dbReference type="Proteomes" id="UP001203410"/>
    </source>
</evidence>
<evidence type="ECO:0000313" key="1">
    <source>
        <dbReference type="EMBL" id="MCL6697302.1"/>
    </source>
</evidence>
<sequence>MRLLQMQRLAGLNLIGKRQFVADYQMLLYGDSHSEAVFQAAELRERRRYPTSIAIHRARRQKGEKVIGDTSLEEFVEIARGLSSSDMVISMIGGNQHAVLATIQHPIPFDVLEPGADFSSLRPGTELIPYRAIASIIHGGIRGRDGRALSKIRDATPARMFHIIPPPPKRDSDFIRSYHESRFSEDIAKLGVSSPELRMKIWRMQRNLLHEYCDELGIEAFDPPQAALDQDGFLLPEYYAKDATHANRNYGLLLLQELEQRIVRSNESVQ</sequence>
<evidence type="ECO:0008006" key="3">
    <source>
        <dbReference type="Google" id="ProtNLM"/>
    </source>
</evidence>
<name>A0ABT0RQK5_9SPHN</name>
<dbReference type="EMBL" id="JAMGBA010000001">
    <property type="protein sequence ID" value="MCL6697302.1"/>
    <property type="molecule type" value="Genomic_DNA"/>
</dbReference>
<dbReference type="RefSeq" id="WP_249902678.1">
    <property type="nucleotide sequence ID" value="NZ_JAMGBA010000001.1"/>
</dbReference>
<protein>
    <recommendedName>
        <fullName evidence="3">SGNH/GDSL hydrolase family protein</fullName>
    </recommendedName>
</protein>
<proteinExistence type="predicted"/>
<gene>
    <name evidence="1" type="ORF">LZ496_00660</name>
</gene>
<dbReference type="Gene3D" id="3.40.50.1110">
    <property type="entry name" value="SGNH hydrolase"/>
    <property type="match status" value="1"/>
</dbReference>
<reference evidence="1 2" key="1">
    <citation type="submission" date="2022-05" db="EMBL/GenBank/DDBJ databases">
        <authorList>
            <person name="Jo J.-H."/>
            <person name="Im W.-T."/>
        </authorList>
    </citation>
    <scope>NUCLEOTIDE SEQUENCE [LARGE SCALE GENOMIC DNA]</scope>
    <source>
        <strain evidence="1 2">NSE70-1</strain>
    </source>
</reference>